<reference evidence="1" key="1">
    <citation type="submission" date="2022-11" db="EMBL/GenBank/DDBJ databases">
        <authorList>
            <person name="Hyden B.L."/>
            <person name="Feng K."/>
            <person name="Yates T."/>
            <person name="Jawdy S."/>
            <person name="Smart L.B."/>
            <person name="Muchero W."/>
        </authorList>
    </citation>
    <scope>NUCLEOTIDE SEQUENCE</scope>
    <source>
        <tissue evidence="1">Shoot tip</tissue>
    </source>
</reference>
<proteinExistence type="predicted"/>
<accession>A0A9Q0QJS2</accession>
<comment type="caution">
    <text evidence="1">The sequence shown here is derived from an EMBL/GenBank/DDBJ whole genome shotgun (WGS) entry which is preliminary data.</text>
</comment>
<sequence>MCGCGTSLLDDKMPFSRGADTTHRPPRTNRQSLIGWLFRLSIVALYDTCLIGSHGIYVDPTSTFDVFGDPSVKPRIDPTFPFLAQIWKLHIKMEGIAGFLQNCMDIHLSGGAYSVKTLELTEPDAFDR</sequence>
<evidence type="ECO:0000313" key="1">
    <source>
        <dbReference type="EMBL" id="KAJ6707586.1"/>
    </source>
</evidence>
<dbReference type="Proteomes" id="UP001151529">
    <property type="component" value="Chromosome 4"/>
</dbReference>
<gene>
    <name evidence="1" type="ORF">OIU85_027902</name>
</gene>
<dbReference type="OrthoDB" id="10335557at2759"/>
<name>A0A9Q0QJS2_SALVM</name>
<dbReference type="EMBL" id="JAPFFL010000008">
    <property type="protein sequence ID" value="KAJ6707586.1"/>
    <property type="molecule type" value="Genomic_DNA"/>
</dbReference>
<keyword evidence="2" id="KW-1185">Reference proteome</keyword>
<dbReference type="AlphaFoldDB" id="A0A9Q0QJS2"/>
<reference evidence="1" key="2">
    <citation type="journal article" date="2023" name="Int. J. Mol. Sci.">
        <title>De Novo Assembly and Annotation of 11 Diverse Shrub Willow (Salix) Genomes Reveals Novel Gene Organization in Sex-Linked Regions.</title>
        <authorList>
            <person name="Hyden B."/>
            <person name="Feng K."/>
            <person name="Yates T.B."/>
            <person name="Jawdy S."/>
            <person name="Cereghino C."/>
            <person name="Smart L.B."/>
            <person name="Muchero W."/>
        </authorList>
    </citation>
    <scope>NUCLEOTIDE SEQUENCE [LARGE SCALE GENOMIC DNA]</scope>
    <source>
        <tissue evidence="1">Shoot tip</tissue>
    </source>
</reference>
<organism evidence="1 2">
    <name type="scientific">Salix viminalis</name>
    <name type="common">Common osier</name>
    <name type="synonym">Basket willow</name>
    <dbReference type="NCBI Taxonomy" id="40686"/>
    <lineage>
        <taxon>Eukaryota</taxon>
        <taxon>Viridiplantae</taxon>
        <taxon>Streptophyta</taxon>
        <taxon>Embryophyta</taxon>
        <taxon>Tracheophyta</taxon>
        <taxon>Spermatophyta</taxon>
        <taxon>Magnoliopsida</taxon>
        <taxon>eudicotyledons</taxon>
        <taxon>Gunneridae</taxon>
        <taxon>Pentapetalae</taxon>
        <taxon>rosids</taxon>
        <taxon>fabids</taxon>
        <taxon>Malpighiales</taxon>
        <taxon>Salicaceae</taxon>
        <taxon>Saliceae</taxon>
        <taxon>Salix</taxon>
    </lineage>
</organism>
<evidence type="ECO:0000313" key="2">
    <source>
        <dbReference type="Proteomes" id="UP001151529"/>
    </source>
</evidence>
<protein>
    <submittedName>
        <fullName evidence="1">Uncharacterized protein</fullName>
    </submittedName>
</protein>